<reference evidence="1 2" key="1">
    <citation type="submission" date="2021-03" db="EMBL/GenBank/DDBJ databases">
        <title>Genomic Encyclopedia of Type Strains, Phase IV (KMG-IV): sequencing the most valuable type-strain genomes for metagenomic binning, comparative biology and taxonomic classification.</title>
        <authorList>
            <person name="Goeker M."/>
        </authorList>
    </citation>
    <scope>NUCLEOTIDE SEQUENCE [LARGE SCALE GENOMIC DNA]</scope>
    <source>
        <strain evidence="1 2">DSM 24950</strain>
    </source>
</reference>
<name>A0ABS4HW37_9BACL</name>
<accession>A0ABS4HW37</accession>
<comment type="caution">
    <text evidence="1">The sequence shown here is derived from an EMBL/GenBank/DDBJ whole genome shotgun (WGS) entry which is preliminary data.</text>
</comment>
<organism evidence="1 2">
    <name type="scientific">Paenibacillus aceris</name>
    <dbReference type="NCBI Taxonomy" id="869555"/>
    <lineage>
        <taxon>Bacteria</taxon>
        <taxon>Bacillati</taxon>
        <taxon>Bacillota</taxon>
        <taxon>Bacilli</taxon>
        <taxon>Bacillales</taxon>
        <taxon>Paenibacillaceae</taxon>
        <taxon>Paenibacillus</taxon>
    </lineage>
</organism>
<keyword evidence="2" id="KW-1185">Reference proteome</keyword>
<sequence length="74" mass="8536">MAHSETKEDNMNDYAYLIENALTMELRVENSNVDKIVKTMDGLGFKGKNSWASMQLPDHTVIEFWKKELIKSEA</sequence>
<evidence type="ECO:0000313" key="2">
    <source>
        <dbReference type="Proteomes" id="UP001519344"/>
    </source>
</evidence>
<dbReference type="Proteomes" id="UP001519344">
    <property type="component" value="Unassembled WGS sequence"/>
</dbReference>
<dbReference type="RefSeq" id="WP_167065045.1">
    <property type="nucleotide sequence ID" value="NZ_JAAOZR010000042.1"/>
</dbReference>
<protein>
    <submittedName>
        <fullName evidence="1">Uncharacterized protein</fullName>
    </submittedName>
</protein>
<dbReference type="EMBL" id="JAGGKV010000004">
    <property type="protein sequence ID" value="MBP1962833.1"/>
    <property type="molecule type" value="Genomic_DNA"/>
</dbReference>
<evidence type="ECO:0000313" key="1">
    <source>
        <dbReference type="EMBL" id="MBP1962833.1"/>
    </source>
</evidence>
<proteinExistence type="predicted"/>
<gene>
    <name evidence="1" type="ORF">J2Z65_002049</name>
</gene>